<name>A0A9P5P7R4_9AGAR</name>
<proteinExistence type="predicted"/>
<accession>A0A9P5P7R4</accession>
<organism evidence="2 3">
    <name type="scientific">Rhodocollybia butyracea</name>
    <dbReference type="NCBI Taxonomy" id="206335"/>
    <lineage>
        <taxon>Eukaryota</taxon>
        <taxon>Fungi</taxon>
        <taxon>Dikarya</taxon>
        <taxon>Basidiomycota</taxon>
        <taxon>Agaricomycotina</taxon>
        <taxon>Agaricomycetes</taxon>
        <taxon>Agaricomycetidae</taxon>
        <taxon>Agaricales</taxon>
        <taxon>Marasmiineae</taxon>
        <taxon>Omphalotaceae</taxon>
        <taxon>Rhodocollybia</taxon>
    </lineage>
</organism>
<keyword evidence="3" id="KW-1185">Reference proteome</keyword>
<gene>
    <name evidence="2" type="ORF">BDP27DRAFT_1432201</name>
</gene>
<protein>
    <submittedName>
        <fullName evidence="2">Uncharacterized protein</fullName>
    </submittedName>
</protein>
<comment type="caution">
    <text evidence="2">The sequence shown here is derived from an EMBL/GenBank/DDBJ whole genome shotgun (WGS) entry which is preliminary data.</text>
</comment>
<feature type="compositionally biased region" description="Low complexity" evidence="1">
    <location>
        <begin position="16"/>
        <end position="26"/>
    </location>
</feature>
<evidence type="ECO:0000256" key="1">
    <source>
        <dbReference type="SAM" id="MobiDB-lite"/>
    </source>
</evidence>
<evidence type="ECO:0000313" key="3">
    <source>
        <dbReference type="Proteomes" id="UP000772434"/>
    </source>
</evidence>
<feature type="region of interest" description="Disordered" evidence="1">
    <location>
        <begin position="1"/>
        <end position="45"/>
    </location>
</feature>
<sequence length="327" mass="35225">MSRTSYKADPIEMQSEKSSSVEPESSFVPDQEDQKPHRRSPSPGWLDGWDVFNKAVTIHEAAQGDSDVFTKRQTKLNEGLNSARSGQVPSMRRSFRIPALRRDNFSRPDMIQLKGQLYSMLITFQVIEASVKRAVSVEGAVQDMSRRLYVLEGRATLGPPSVSVSPQPTHDNSGYPATSSKRSLGGSSAFSSGIENPVPGASTISPLAPSYQRDVSFRSNHVEGSSSTHSNVDNSVKENFNSTTHHDHFHFTPGNGVPPLPGPGPRYQSPAGLNTYGGNGGYGVYGVPTYGSDTGIYDGYNNGGNWDLASAYSGGNRNNYSGGLRGA</sequence>
<dbReference type="AlphaFoldDB" id="A0A9P5P7R4"/>
<evidence type="ECO:0000313" key="2">
    <source>
        <dbReference type="EMBL" id="KAF9058838.1"/>
    </source>
</evidence>
<feature type="compositionally biased region" description="Polar residues" evidence="1">
    <location>
        <begin position="162"/>
        <end position="194"/>
    </location>
</feature>
<feature type="compositionally biased region" description="Polar residues" evidence="1">
    <location>
        <begin position="220"/>
        <end position="243"/>
    </location>
</feature>
<reference evidence="2" key="1">
    <citation type="submission" date="2020-11" db="EMBL/GenBank/DDBJ databases">
        <authorList>
            <consortium name="DOE Joint Genome Institute"/>
            <person name="Ahrendt S."/>
            <person name="Riley R."/>
            <person name="Andreopoulos W."/>
            <person name="Labutti K."/>
            <person name="Pangilinan J."/>
            <person name="Ruiz-Duenas F.J."/>
            <person name="Barrasa J.M."/>
            <person name="Sanchez-Garcia M."/>
            <person name="Camarero S."/>
            <person name="Miyauchi S."/>
            <person name="Serrano A."/>
            <person name="Linde D."/>
            <person name="Babiker R."/>
            <person name="Drula E."/>
            <person name="Ayuso-Fernandez I."/>
            <person name="Pacheco R."/>
            <person name="Padilla G."/>
            <person name="Ferreira P."/>
            <person name="Barriuso J."/>
            <person name="Kellner H."/>
            <person name="Castanera R."/>
            <person name="Alfaro M."/>
            <person name="Ramirez L."/>
            <person name="Pisabarro A.G."/>
            <person name="Kuo A."/>
            <person name="Tritt A."/>
            <person name="Lipzen A."/>
            <person name="He G."/>
            <person name="Yan M."/>
            <person name="Ng V."/>
            <person name="Cullen D."/>
            <person name="Martin F."/>
            <person name="Rosso M.-N."/>
            <person name="Henrissat B."/>
            <person name="Hibbett D."/>
            <person name="Martinez A.T."/>
            <person name="Grigoriev I.V."/>
        </authorList>
    </citation>
    <scope>NUCLEOTIDE SEQUENCE</scope>
    <source>
        <strain evidence="2">AH 40177</strain>
    </source>
</reference>
<dbReference type="Proteomes" id="UP000772434">
    <property type="component" value="Unassembled WGS sequence"/>
</dbReference>
<feature type="region of interest" description="Disordered" evidence="1">
    <location>
        <begin position="157"/>
        <end position="207"/>
    </location>
</feature>
<feature type="region of interest" description="Disordered" evidence="1">
    <location>
        <begin position="220"/>
        <end position="272"/>
    </location>
</feature>
<dbReference type="EMBL" id="JADNRY010000345">
    <property type="protein sequence ID" value="KAF9058838.1"/>
    <property type="molecule type" value="Genomic_DNA"/>
</dbReference>